<comment type="caution">
    <text evidence="1">The sequence shown here is derived from an EMBL/GenBank/DDBJ whole genome shotgun (WGS) entry which is preliminary data.</text>
</comment>
<dbReference type="AlphaFoldDB" id="A0A562E062"/>
<evidence type="ECO:0000313" key="2">
    <source>
        <dbReference type="Proteomes" id="UP000321583"/>
    </source>
</evidence>
<organism evidence="1 2">
    <name type="scientific">Pseudoxanthomonas taiwanensis J19</name>
    <dbReference type="NCBI Taxonomy" id="935569"/>
    <lineage>
        <taxon>Bacteria</taxon>
        <taxon>Pseudomonadati</taxon>
        <taxon>Pseudomonadota</taxon>
        <taxon>Gammaproteobacteria</taxon>
        <taxon>Lysobacterales</taxon>
        <taxon>Lysobacteraceae</taxon>
        <taxon>Pseudoxanthomonas</taxon>
    </lineage>
</organism>
<reference evidence="1 2" key="1">
    <citation type="submission" date="2019-07" db="EMBL/GenBank/DDBJ databases">
        <title>Genome sequencing of lignin-degrading bacterial isolates.</title>
        <authorList>
            <person name="Gladden J."/>
        </authorList>
    </citation>
    <scope>NUCLEOTIDE SEQUENCE [LARGE SCALE GENOMIC DNA]</scope>
    <source>
        <strain evidence="1 2">J19</strain>
    </source>
</reference>
<name>A0A562E062_9GAMM</name>
<proteinExistence type="predicted"/>
<keyword evidence="2" id="KW-1185">Reference proteome</keyword>
<evidence type="ECO:0008006" key="3">
    <source>
        <dbReference type="Google" id="ProtNLM"/>
    </source>
</evidence>
<sequence>MLHEEVIFRSPGRIYEPVVGPDGAIYLCTDDPGQIIRLTAAAQRRI</sequence>
<dbReference type="EMBL" id="VLJS01000043">
    <property type="protein sequence ID" value="TWH15385.1"/>
    <property type="molecule type" value="Genomic_DNA"/>
</dbReference>
<evidence type="ECO:0000313" key="1">
    <source>
        <dbReference type="EMBL" id="TWH15385.1"/>
    </source>
</evidence>
<protein>
    <recommendedName>
        <fullName evidence="3">Glucose/sorbosone dehydrogenases</fullName>
    </recommendedName>
</protein>
<gene>
    <name evidence="1" type="ORF">L613_001600000030</name>
</gene>
<accession>A0A562E062</accession>
<dbReference type="Proteomes" id="UP000321583">
    <property type="component" value="Unassembled WGS sequence"/>
</dbReference>